<evidence type="ECO:0000259" key="2">
    <source>
        <dbReference type="Pfam" id="PF00675"/>
    </source>
</evidence>
<dbReference type="Pfam" id="PF05193">
    <property type="entry name" value="Peptidase_M16_C"/>
    <property type="match status" value="2"/>
</dbReference>
<feature type="domain" description="Peptidase M16 C-terminal" evidence="3">
    <location>
        <begin position="219"/>
        <end position="395"/>
    </location>
</feature>
<dbReference type="PANTHER" id="PTHR11851:SF224">
    <property type="entry name" value="PROCESSING PROTEASE"/>
    <property type="match status" value="1"/>
</dbReference>
<comment type="caution">
    <text evidence="4">The sequence shown here is derived from an EMBL/GenBank/DDBJ whole genome shotgun (WGS) entry which is preliminary data.</text>
</comment>
<feature type="signal peptide" evidence="1">
    <location>
        <begin position="1"/>
        <end position="29"/>
    </location>
</feature>
<dbReference type="Gene3D" id="3.30.830.10">
    <property type="entry name" value="Metalloenzyme, LuxS/M16 peptidase-like"/>
    <property type="match status" value="4"/>
</dbReference>
<evidence type="ECO:0000313" key="5">
    <source>
        <dbReference type="Proteomes" id="UP001267638"/>
    </source>
</evidence>
<evidence type="ECO:0000256" key="1">
    <source>
        <dbReference type="SAM" id="SignalP"/>
    </source>
</evidence>
<evidence type="ECO:0000259" key="3">
    <source>
        <dbReference type="Pfam" id="PF05193"/>
    </source>
</evidence>
<feature type="domain" description="Peptidase M16 C-terminal" evidence="3">
    <location>
        <begin position="687"/>
        <end position="865"/>
    </location>
</feature>
<sequence>MILSSLPRRLPLLIGLSMLAMTPVTQAVAQGAAAVAAPAPLSSLVAAVDIPYEEFRLKNGLRVIVHTDRKAPVVAVSVWYHVGSRFEPAGKTGFAHLFEHLMFYGSENADGPFFGRLEDIGATDWNGTTWFDRTNYFETVPTGALDRALFLESDRMGHLLGAVTQAKLDTQRGVVQNEKRMGENEPYGLVEYAQLAALLPEGHPYRHSTIGSMADLNAATLADVQMWFKTHYGPNNAVLVLAGDIDTATAKKKVERWFGNIPAGPPPQDVDATVPTLDKDVEKLMKDNVAATRLYRNWVVPGVNGADLPAIDLALSVFGGLGSSRLYTTLVRDEKVAVGVKANVQPFEKLSIAEITVDVKPGADAVAVGKRLDQLLADYLANGPSADEVQRAATQRVAGTISGLEKVGGFSGKAVTLAEGAVYSNDPAIYKKDLAAYAAATPRQVTEAARKWLGRPVFRLTVAPGERTAADNALAGNATMKPAYFRDPDAPAPTAATPPKPTRIAEPPIEPVADLDFPPVEHAKLSNGIPVVFARRATVPTVRVSVAFDAGNAADDRAKLGTAALTTALLDEGTKTRSSLVIAQEQERLGAAVSAGNSMDRTTVGLFALKPNLDASLGLLADIVRNPAFDPNEVERLRGQMLTRIASEKTQPMAIAQRMLPPLLYGTAHPYGIPFTGSGTESGVKAVTRTDLVAFHEGWLRPDNAKIFVTGDTNLAELLPLLEKRFGDWKAPAAAKGTKLFRMDRMARPARIILIDKPQSPQSMILAGVLTSKKGTDNPVTLQSANEVLGGSTTSRLTMDLRETKGWAYGAGTALPGVKDTIPLLVYAPVQSDKTGESIIAARQDIKDFLTTKGTTQAERDQTINGQILSLPGSFETSSELMGAMMRNDLIGRADDFYETLPKLYRAMTAADFDKAAREAINADGLIWVVVGDAKLVRPQLDAVGLPVETGTLAD</sequence>
<proteinExistence type="predicted"/>
<feature type="chain" id="PRO_5047454507" evidence="1">
    <location>
        <begin position="30"/>
        <end position="955"/>
    </location>
</feature>
<keyword evidence="1" id="KW-0732">Signal</keyword>
<dbReference type="PANTHER" id="PTHR11851">
    <property type="entry name" value="METALLOPROTEASE"/>
    <property type="match status" value="1"/>
</dbReference>
<reference evidence="4 5" key="1">
    <citation type="submission" date="2023-07" db="EMBL/GenBank/DDBJ databases">
        <title>Sorghum-associated microbial communities from plants grown in Nebraska, USA.</title>
        <authorList>
            <person name="Schachtman D."/>
        </authorList>
    </citation>
    <scope>NUCLEOTIDE SEQUENCE [LARGE SCALE GENOMIC DNA]</scope>
    <source>
        <strain evidence="4 5">4256</strain>
    </source>
</reference>
<organism evidence="4 5">
    <name type="scientific">Sphingobium xenophagum</name>
    <dbReference type="NCBI Taxonomy" id="121428"/>
    <lineage>
        <taxon>Bacteria</taxon>
        <taxon>Pseudomonadati</taxon>
        <taxon>Pseudomonadota</taxon>
        <taxon>Alphaproteobacteria</taxon>
        <taxon>Sphingomonadales</taxon>
        <taxon>Sphingomonadaceae</taxon>
        <taxon>Sphingobium</taxon>
    </lineage>
</organism>
<dbReference type="InterPro" id="IPR011765">
    <property type="entry name" value="Pept_M16_N"/>
</dbReference>
<dbReference type="SUPFAM" id="SSF63411">
    <property type="entry name" value="LuxS/MPP-like metallohydrolase"/>
    <property type="match status" value="4"/>
</dbReference>
<protein>
    <submittedName>
        <fullName evidence="4">Zn-dependent peptidase</fullName>
    </submittedName>
</protein>
<evidence type="ECO:0000313" key="4">
    <source>
        <dbReference type="EMBL" id="MDR7155109.1"/>
    </source>
</evidence>
<dbReference type="InterPro" id="IPR050361">
    <property type="entry name" value="MPP/UQCRC_Complex"/>
</dbReference>
<feature type="domain" description="Peptidase M16 N-terminal" evidence="2">
    <location>
        <begin position="62"/>
        <end position="190"/>
    </location>
</feature>
<dbReference type="InterPro" id="IPR011249">
    <property type="entry name" value="Metalloenz_LuxS/M16"/>
</dbReference>
<dbReference type="RefSeq" id="WP_310224000.1">
    <property type="nucleotide sequence ID" value="NZ_JAVDWV010000008.1"/>
</dbReference>
<feature type="domain" description="Peptidase M16 N-terminal" evidence="2">
    <location>
        <begin position="531"/>
        <end position="661"/>
    </location>
</feature>
<name>A0ABU1X1E4_SPHXE</name>
<keyword evidence="5" id="KW-1185">Reference proteome</keyword>
<gene>
    <name evidence="4" type="ORF">J2W40_001931</name>
</gene>
<accession>A0ABU1X1E4</accession>
<dbReference type="Proteomes" id="UP001267638">
    <property type="component" value="Unassembled WGS sequence"/>
</dbReference>
<dbReference type="EMBL" id="JAVDWV010000008">
    <property type="protein sequence ID" value="MDR7155109.1"/>
    <property type="molecule type" value="Genomic_DNA"/>
</dbReference>
<dbReference type="Pfam" id="PF00675">
    <property type="entry name" value="Peptidase_M16"/>
    <property type="match status" value="2"/>
</dbReference>
<dbReference type="InterPro" id="IPR007863">
    <property type="entry name" value="Peptidase_M16_C"/>
</dbReference>